<dbReference type="Proteomes" id="UP000193642">
    <property type="component" value="Unassembled WGS sequence"/>
</dbReference>
<dbReference type="InterPro" id="IPR000644">
    <property type="entry name" value="CBS_dom"/>
</dbReference>
<name>A0A1Y2CJD0_9FUNG</name>
<evidence type="ECO:0000256" key="2">
    <source>
        <dbReference type="PROSITE-ProRule" id="PRU00703"/>
    </source>
</evidence>
<dbReference type="STRING" id="329046.A0A1Y2CJD0"/>
<feature type="domain" description="CBS" evidence="5">
    <location>
        <begin position="265"/>
        <end position="322"/>
    </location>
</feature>
<dbReference type="OrthoDB" id="418595at2759"/>
<feature type="transmembrane region" description="Helical" evidence="4">
    <location>
        <begin position="526"/>
        <end position="544"/>
    </location>
</feature>
<dbReference type="Pfam" id="PF00571">
    <property type="entry name" value="CBS"/>
    <property type="match status" value="3"/>
</dbReference>
<evidence type="ECO:0000313" key="6">
    <source>
        <dbReference type="EMBL" id="ORY46415.1"/>
    </source>
</evidence>
<reference evidence="6 7" key="1">
    <citation type="submission" date="2016-07" db="EMBL/GenBank/DDBJ databases">
        <title>Pervasive Adenine N6-methylation of Active Genes in Fungi.</title>
        <authorList>
            <consortium name="DOE Joint Genome Institute"/>
            <person name="Mondo S.J."/>
            <person name="Dannebaum R.O."/>
            <person name="Kuo R.C."/>
            <person name="Labutti K."/>
            <person name="Haridas S."/>
            <person name="Kuo A."/>
            <person name="Salamov A."/>
            <person name="Ahrendt S.R."/>
            <person name="Lipzen A."/>
            <person name="Sullivan W."/>
            <person name="Andreopoulos W.B."/>
            <person name="Clum A."/>
            <person name="Lindquist E."/>
            <person name="Daum C."/>
            <person name="Ramamoorthy G.K."/>
            <person name="Gryganskyi A."/>
            <person name="Culley D."/>
            <person name="Magnuson J.K."/>
            <person name="James T.Y."/>
            <person name="O'Malley M.A."/>
            <person name="Stajich J.E."/>
            <person name="Spatafora J.W."/>
            <person name="Visel A."/>
            <person name="Grigoriev I.V."/>
        </authorList>
    </citation>
    <scope>NUCLEOTIDE SEQUENCE [LARGE SCALE GENOMIC DNA]</scope>
    <source>
        <strain evidence="6 7">JEL800</strain>
    </source>
</reference>
<keyword evidence="4" id="KW-1133">Transmembrane helix</keyword>
<dbReference type="CDD" id="cd17782">
    <property type="entry name" value="CBS_pair_MUG70_2"/>
    <property type="match status" value="1"/>
</dbReference>
<evidence type="ECO:0000256" key="4">
    <source>
        <dbReference type="SAM" id="Phobius"/>
    </source>
</evidence>
<organism evidence="6 7">
    <name type="scientific">Rhizoclosmatium globosum</name>
    <dbReference type="NCBI Taxonomy" id="329046"/>
    <lineage>
        <taxon>Eukaryota</taxon>
        <taxon>Fungi</taxon>
        <taxon>Fungi incertae sedis</taxon>
        <taxon>Chytridiomycota</taxon>
        <taxon>Chytridiomycota incertae sedis</taxon>
        <taxon>Chytridiomycetes</taxon>
        <taxon>Chytridiales</taxon>
        <taxon>Chytriomycetaceae</taxon>
        <taxon>Rhizoclosmatium</taxon>
    </lineage>
</organism>
<dbReference type="AlphaFoldDB" id="A0A1Y2CJD0"/>
<accession>A0A1Y2CJD0</accession>
<feature type="region of interest" description="Disordered" evidence="3">
    <location>
        <begin position="488"/>
        <end position="510"/>
    </location>
</feature>
<protein>
    <submittedName>
        <fullName evidence="6">CBS-domain-containing protein</fullName>
    </submittedName>
</protein>
<dbReference type="Gene3D" id="3.10.580.10">
    <property type="entry name" value="CBS-domain"/>
    <property type="match status" value="2"/>
</dbReference>
<dbReference type="EMBL" id="MCGO01000016">
    <property type="protein sequence ID" value="ORY46415.1"/>
    <property type="molecule type" value="Genomic_DNA"/>
</dbReference>
<dbReference type="SUPFAM" id="SSF54631">
    <property type="entry name" value="CBS-domain pair"/>
    <property type="match status" value="2"/>
</dbReference>
<comment type="caution">
    <text evidence="6">The sequence shown here is derived from an EMBL/GenBank/DDBJ whole genome shotgun (WGS) entry which is preliminary data.</text>
</comment>
<dbReference type="PANTHER" id="PTHR48108:SF26">
    <property type="entry name" value="CBS DOMAIN-CONTAINING PROTEIN DDB_G0289609"/>
    <property type="match status" value="1"/>
</dbReference>
<keyword evidence="7" id="KW-1185">Reference proteome</keyword>
<dbReference type="InterPro" id="IPR051462">
    <property type="entry name" value="CBS_domain-containing"/>
</dbReference>
<sequence>MSVASVPQSNFQPPVYNKRSKGYSSTVASLKPAQAITVLETPELFRCSDAVLVDIAYRVVAEGLDLRQTTVSQCMTRNPIAVLDKGPRNEALSTMVSRRFRHLPVIAAEEEDGVDAEMGSTTTTATSTNVVGLLDITKCVFERLDDLEKKVLEDANIVAAMEALERRGHLAMAAVEGVRAQHGCPDLLSVLHKNDANGEGDVPEVGIKASVRDAAKMMKQMHQTAVLVLAQGEEKLHGIFTTKDIVLRVIAAGLDPATTSVVRVMTPHPDSVDASTSILDALKKLHVGHYLHLPVVEGSVPIGLVDVLTLTMAMLDYLMNKETGADASANDSAAVDPSGPMWNKFWNSTFNNGSIIDTESAESFDDDSLQIGHMPERFSPAPPQPYMRVESPPPVAPSTILSGSQSLDPSQFGYKLRDKRSGKVHRFTSSSMNVSDVYAVIRAKTGGAPGCGDMILLGSNADLEEAVGMARRFGWERLVLHKEKEKEVAPAAVEEHPRAASNRRSTQRRASVAEGGVTEFLRDAPLAVNVALSAGIVVVAAFVMSRFSR</sequence>
<dbReference type="SUPFAM" id="SSF54277">
    <property type="entry name" value="CAD &amp; PB1 domains"/>
    <property type="match status" value="1"/>
</dbReference>
<keyword evidence="2" id="KW-0129">CBS domain</keyword>
<dbReference type="PANTHER" id="PTHR48108">
    <property type="entry name" value="CBS DOMAIN-CONTAINING PROTEIN CBSX2, CHLOROPLASTIC"/>
    <property type="match status" value="1"/>
</dbReference>
<keyword evidence="4" id="KW-0472">Membrane</keyword>
<proteinExistence type="predicted"/>
<evidence type="ECO:0000256" key="1">
    <source>
        <dbReference type="ARBA" id="ARBA00022737"/>
    </source>
</evidence>
<dbReference type="InterPro" id="IPR046342">
    <property type="entry name" value="CBS_dom_sf"/>
</dbReference>
<dbReference type="PROSITE" id="PS51371">
    <property type="entry name" value="CBS"/>
    <property type="match status" value="1"/>
</dbReference>
<keyword evidence="1" id="KW-0677">Repeat</keyword>
<keyword evidence="4" id="KW-0812">Transmembrane</keyword>
<feature type="compositionally biased region" description="Basic and acidic residues" evidence="3">
    <location>
        <begin position="488"/>
        <end position="498"/>
    </location>
</feature>
<evidence type="ECO:0000313" key="7">
    <source>
        <dbReference type="Proteomes" id="UP000193642"/>
    </source>
</evidence>
<evidence type="ECO:0000256" key="3">
    <source>
        <dbReference type="SAM" id="MobiDB-lite"/>
    </source>
</evidence>
<evidence type="ECO:0000259" key="5">
    <source>
        <dbReference type="PROSITE" id="PS51371"/>
    </source>
</evidence>
<gene>
    <name evidence="6" type="ORF">BCR33DRAFT_715506</name>
</gene>